<evidence type="ECO:0000313" key="2">
    <source>
        <dbReference type="Proteomes" id="UP000000442"/>
    </source>
</evidence>
<dbReference type="Proteomes" id="UP000000442">
    <property type="component" value="Chromosome"/>
</dbReference>
<dbReference type="EMBL" id="CP001087">
    <property type="protein sequence ID" value="ACN17964.1"/>
    <property type="molecule type" value="Genomic_DNA"/>
</dbReference>
<proteinExistence type="predicted"/>
<dbReference type="AlphaFoldDB" id="C0QIM0"/>
<dbReference type="STRING" id="177437.HRM2_49160"/>
<keyword evidence="2" id="KW-1185">Reference proteome</keyword>
<sequence>MIEYPNDPIFQRSYALAITKPVCQLQPHRETSPFYVVDHFSLFVNTIEFCLHSLALGSLDSELQRDDLKNKVFSLIHFQFQALKNENPRTKIPGPAEIDKYSSEFINTLLNVKKGKEFTDRIYSISDNRFYEIRFRLLYELDAFDGSFTIQPSVECINLYLQALSQPLIDKTIATQAILEHQLRSGKLSQAIQTAEEHYKITLQQKQYLMELKTSISINLKSVHWTRDIIPRVEGAEENLALFLDSDKRILSHIENDPNLEGESVEQLAFIRKKVMDCANTYSQLLTEITTMGSHLRKAQDDQAFIDSSRYEHLPNIINDIFLPLMGLPKQLIPTLNEKLFPAIIPPSLPYVDDLTFIVNRALVERNMDENAVPEQDEFQEFLREEEPLVSEQDLSEILSLLDGICLTRESVLLSNLLDHLVDEGYSQKVAAVLLAHFIFQAPRNYHGFTAEKTDTTFKFENFSCDDVLLSRSIIEKAEEAL</sequence>
<dbReference type="eggNOG" id="ENOG5033M51">
    <property type="taxonomic scope" value="Bacteria"/>
</dbReference>
<name>C0QIM0_DESAH</name>
<gene>
    <name evidence="1" type="ordered locus">HRM2_49160</name>
</gene>
<dbReference type="KEGG" id="dat:HRM2_49160"/>
<dbReference type="HOGENOM" id="CLU_565880_0_0_7"/>
<protein>
    <submittedName>
        <fullName evidence="1">Uncharacterized protein</fullName>
    </submittedName>
</protein>
<accession>C0QIM0</accession>
<organism evidence="1 2">
    <name type="scientific">Desulforapulum autotrophicum (strain ATCC 43914 / DSM 3382 / VKM B-1955 / HRM2)</name>
    <name type="common">Desulfobacterium autotrophicum</name>
    <dbReference type="NCBI Taxonomy" id="177437"/>
    <lineage>
        <taxon>Bacteria</taxon>
        <taxon>Pseudomonadati</taxon>
        <taxon>Thermodesulfobacteriota</taxon>
        <taxon>Desulfobacteria</taxon>
        <taxon>Desulfobacterales</taxon>
        <taxon>Desulfobacteraceae</taxon>
        <taxon>Desulforapulum</taxon>
    </lineage>
</organism>
<reference evidence="1 2" key="1">
    <citation type="journal article" date="2009" name="Environ. Microbiol.">
        <title>Genome sequence of Desulfobacterium autotrophicum HRM2, a marine sulfate reducer oxidizing organic carbon completely to carbon dioxide.</title>
        <authorList>
            <person name="Strittmatter A.W."/>
            <person name="Liesegang H."/>
            <person name="Rabus R."/>
            <person name="Decker I."/>
            <person name="Amann J."/>
            <person name="Andres S."/>
            <person name="Henne A."/>
            <person name="Fricke W.F."/>
            <person name="Martinez-Arias R."/>
            <person name="Bartels D."/>
            <person name="Goesmann A."/>
            <person name="Krause L."/>
            <person name="Puehler A."/>
            <person name="Klenk H.P."/>
            <person name="Richter M."/>
            <person name="Schuler M."/>
            <person name="Gloeckner F.O."/>
            <person name="Meyerdierks A."/>
            <person name="Gottschalk G."/>
            <person name="Amann R."/>
        </authorList>
    </citation>
    <scope>NUCLEOTIDE SEQUENCE [LARGE SCALE GENOMIC DNA]</scope>
    <source>
        <strain evidence="2">ATCC 43914 / DSM 3382 / HRM2</strain>
    </source>
</reference>
<evidence type="ECO:0000313" key="1">
    <source>
        <dbReference type="EMBL" id="ACN17964.1"/>
    </source>
</evidence>